<dbReference type="GO" id="GO:0005886">
    <property type="term" value="C:plasma membrane"/>
    <property type="evidence" value="ECO:0007669"/>
    <property type="project" value="TreeGrafter"/>
</dbReference>
<dbReference type="OrthoDB" id="9798386at2"/>
<sequence length="508" mass="55446">MKISILRALSVALIITVFSCSKEDPSTTLPDTEAVALDQNEPLTIPEINRIIENEIELNGDFDWNAVPELVLWSALQHADGVLTVGYGKDKDDFTINDSGRQTSSKLAIVEMVRTLEGKGRSTTDKDEDILIYEDEYLTVIDLKVLQRETIASLRRNADIRYMEPSGYSYFQTVTEKSALSDSGCGFDTEDISSNDYTTISPNARMPWNFPLHHIDDAWALSTGTGITIGVVDTGLSPNQPLLNANFNNGDSSGRTVEKYGVYVDSFWPWSRKTDGPNDKCGHGTSMSAAATAPRNNTGLPVGVAYNSNLISYRASSDVLLNGYQEQKGVAKAITDLGRRNDVHIISMSMGYIYSINRIKDAIRYAYSRDKLIFCAGGTSTSFTNFLGVVFPASMSETVAVTGIEEGSGYDECDACHKGSTIDFTIIMERGNNNHIPVLGYYSGSEDYVGGSSVATANAAGIAALVWSKNPSWSRNDVLNKLKISAELYPNRSSSYGWGNLDALKAVQ</sequence>
<dbReference type="Gene3D" id="3.40.50.200">
    <property type="entry name" value="Peptidase S8/S53 domain"/>
    <property type="match status" value="1"/>
</dbReference>
<feature type="domain" description="Peptidase S8/S53" evidence="5">
    <location>
        <begin position="224"/>
        <end position="499"/>
    </location>
</feature>
<dbReference type="RefSeq" id="WP_138853162.1">
    <property type="nucleotide sequence ID" value="NZ_CP040710.1"/>
</dbReference>
<feature type="active site" description="Charge relay system" evidence="4">
    <location>
        <position position="453"/>
    </location>
</feature>
<dbReference type="InterPro" id="IPR023827">
    <property type="entry name" value="Peptidase_S8_Asp-AS"/>
</dbReference>
<feature type="active site" description="Charge relay system" evidence="4">
    <location>
        <position position="283"/>
    </location>
</feature>
<dbReference type="InterPro" id="IPR015500">
    <property type="entry name" value="Peptidase_S8_subtilisin-rel"/>
</dbReference>
<reference evidence="6 7" key="1">
    <citation type="submission" date="2019-05" db="EMBL/GenBank/DDBJ databases">
        <title>Genome sequencing of F202Z8.</title>
        <authorList>
            <person name="Kwon Y.M."/>
        </authorList>
    </citation>
    <scope>NUCLEOTIDE SEQUENCE [LARGE SCALE GENOMIC DNA]</scope>
    <source>
        <strain evidence="6 7">F202Z8</strain>
    </source>
</reference>
<evidence type="ECO:0000256" key="3">
    <source>
        <dbReference type="ARBA" id="ARBA00022825"/>
    </source>
</evidence>
<name>A0A5B7STZ9_9FLAO</name>
<dbReference type="PROSITE" id="PS51892">
    <property type="entry name" value="SUBTILASE"/>
    <property type="match status" value="1"/>
</dbReference>
<dbReference type="GO" id="GO:0004252">
    <property type="term" value="F:serine-type endopeptidase activity"/>
    <property type="evidence" value="ECO:0007669"/>
    <property type="project" value="UniProtKB-UniRule"/>
</dbReference>
<feature type="active site" description="Charge relay system" evidence="4">
    <location>
        <position position="233"/>
    </location>
</feature>
<proteinExistence type="inferred from homology"/>
<keyword evidence="2 4" id="KW-0378">Hydrolase</keyword>
<dbReference type="PANTHER" id="PTHR42884">
    <property type="entry name" value="PROPROTEIN CONVERTASE SUBTILISIN/KEXIN-RELATED"/>
    <property type="match status" value="1"/>
</dbReference>
<dbReference type="Proteomes" id="UP000310017">
    <property type="component" value="Chromosome"/>
</dbReference>
<evidence type="ECO:0000259" key="5">
    <source>
        <dbReference type="Pfam" id="PF00082"/>
    </source>
</evidence>
<dbReference type="PANTHER" id="PTHR42884:SF14">
    <property type="entry name" value="NEUROENDOCRINE CONVERTASE 1"/>
    <property type="match status" value="1"/>
</dbReference>
<dbReference type="InterPro" id="IPR000209">
    <property type="entry name" value="Peptidase_S8/S53_dom"/>
</dbReference>
<evidence type="ECO:0000256" key="4">
    <source>
        <dbReference type="PROSITE-ProRule" id="PRU01240"/>
    </source>
</evidence>
<evidence type="ECO:0000313" key="7">
    <source>
        <dbReference type="Proteomes" id="UP000310017"/>
    </source>
</evidence>
<organism evidence="6 7">
    <name type="scientific">Aggregatimonas sangjinii</name>
    <dbReference type="NCBI Taxonomy" id="2583587"/>
    <lineage>
        <taxon>Bacteria</taxon>
        <taxon>Pseudomonadati</taxon>
        <taxon>Bacteroidota</taxon>
        <taxon>Flavobacteriia</taxon>
        <taxon>Flavobacteriales</taxon>
        <taxon>Flavobacteriaceae</taxon>
        <taxon>Aggregatimonas</taxon>
    </lineage>
</organism>
<dbReference type="PROSITE" id="PS51257">
    <property type="entry name" value="PROKAR_LIPOPROTEIN"/>
    <property type="match status" value="1"/>
</dbReference>
<comment type="similarity">
    <text evidence="4">Belongs to the peptidase S8 family.</text>
</comment>
<dbReference type="EMBL" id="CP040710">
    <property type="protein sequence ID" value="QCX00819.1"/>
    <property type="molecule type" value="Genomic_DNA"/>
</dbReference>
<dbReference type="SUPFAM" id="SSF52743">
    <property type="entry name" value="Subtilisin-like"/>
    <property type="match status" value="1"/>
</dbReference>
<dbReference type="PROSITE" id="PS00136">
    <property type="entry name" value="SUBTILASE_ASP"/>
    <property type="match status" value="1"/>
</dbReference>
<protein>
    <submittedName>
        <fullName evidence="6">Serine protease</fullName>
    </submittedName>
</protein>
<keyword evidence="1 4" id="KW-0645">Protease</keyword>
<keyword evidence="7" id="KW-1185">Reference proteome</keyword>
<keyword evidence="3 4" id="KW-0720">Serine protease</keyword>
<dbReference type="PRINTS" id="PR00723">
    <property type="entry name" value="SUBTILISIN"/>
</dbReference>
<evidence type="ECO:0000256" key="1">
    <source>
        <dbReference type="ARBA" id="ARBA00022670"/>
    </source>
</evidence>
<gene>
    <name evidence="6" type="ORF">FGM00_12125</name>
</gene>
<evidence type="ECO:0000256" key="2">
    <source>
        <dbReference type="ARBA" id="ARBA00022801"/>
    </source>
</evidence>
<accession>A0A5B7STZ9</accession>
<dbReference type="GO" id="GO:0016485">
    <property type="term" value="P:protein processing"/>
    <property type="evidence" value="ECO:0007669"/>
    <property type="project" value="TreeGrafter"/>
</dbReference>
<dbReference type="CDD" id="cd00306">
    <property type="entry name" value="Peptidases_S8_S53"/>
    <property type="match status" value="1"/>
</dbReference>
<dbReference type="KEGG" id="asag:FGM00_12125"/>
<dbReference type="Pfam" id="PF00082">
    <property type="entry name" value="Peptidase_S8"/>
    <property type="match status" value="1"/>
</dbReference>
<dbReference type="InterPro" id="IPR036852">
    <property type="entry name" value="Peptidase_S8/S53_dom_sf"/>
</dbReference>
<dbReference type="AlphaFoldDB" id="A0A5B7STZ9"/>
<evidence type="ECO:0000313" key="6">
    <source>
        <dbReference type="EMBL" id="QCX00819.1"/>
    </source>
</evidence>